<dbReference type="EMBL" id="JTFC01000042">
    <property type="protein sequence ID" value="RUS52512.1"/>
    <property type="molecule type" value="Genomic_DNA"/>
</dbReference>
<dbReference type="Proteomes" id="UP000288623">
    <property type="component" value="Unassembled WGS sequence"/>
</dbReference>
<protein>
    <submittedName>
        <fullName evidence="1">Uncharacterized protein</fullName>
    </submittedName>
</protein>
<accession>A0A433RQ40</accession>
<dbReference type="Gene3D" id="2.30.30.170">
    <property type="match status" value="2"/>
</dbReference>
<dbReference type="OrthoDB" id="9816557at2"/>
<evidence type="ECO:0000313" key="1">
    <source>
        <dbReference type="EMBL" id="RUS52512.1"/>
    </source>
</evidence>
<reference evidence="1 2" key="1">
    <citation type="submission" date="2014-11" db="EMBL/GenBank/DDBJ databases">
        <title>Genome sequence and analysis of novel Kurthia sp.</title>
        <authorList>
            <person name="Lawson J.N."/>
            <person name="Gonzalez J.E."/>
            <person name="Rinauldi L."/>
            <person name="Xuan Z."/>
            <person name="Firman A."/>
            <person name="Shaddox L."/>
            <person name="Trudeau A."/>
            <person name="Shah S."/>
            <person name="Reiman D."/>
        </authorList>
    </citation>
    <scope>NUCLEOTIDE SEQUENCE [LARGE SCALE GENOMIC DNA]</scope>
    <source>
        <strain evidence="1 2">3B1D</strain>
    </source>
</reference>
<sequence length="151" mass="17491">MIAIVQPIYVAKIKRANEPIWKDLICQNSYQSEDYMGECFYVYEERVHQGNRFFSLQRTMISEPIGWMNEKSLMLSAYVELPNSEHIYHFSGTGMCYTHPNGGRMDQLYPALHIFEGQAFLPLETVKVGNNIWHRGKIGDTSAWVQSSHLI</sequence>
<evidence type="ECO:0000313" key="2">
    <source>
        <dbReference type="Proteomes" id="UP000288623"/>
    </source>
</evidence>
<dbReference type="InterPro" id="IPR038200">
    <property type="entry name" value="GW_dom_sf"/>
</dbReference>
<comment type="caution">
    <text evidence="1">The sequence shown here is derived from an EMBL/GenBank/DDBJ whole genome shotgun (WGS) entry which is preliminary data.</text>
</comment>
<dbReference type="RefSeq" id="WP_126991851.1">
    <property type="nucleotide sequence ID" value="NZ_JTFC01000042.1"/>
</dbReference>
<dbReference type="AlphaFoldDB" id="A0A433RQ40"/>
<proteinExistence type="predicted"/>
<gene>
    <name evidence="1" type="ORF">QI30_17290</name>
</gene>
<organism evidence="1 2">
    <name type="scientific">Candidatus Kurthia intestinigallinarum</name>
    <dbReference type="NCBI Taxonomy" id="1562256"/>
    <lineage>
        <taxon>Bacteria</taxon>
        <taxon>Bacillati</taxon>
        <taxon>Bacillota</taxon>
        <taxon>Bacilli</taxon>
        <taxon>Bacillales</taxon>
        <taxon>Caryophanaceae</taxon>
        <taxon>Kurthia</taxon>
    </lineage>
</organism>
<name>A0A433RQ40_9BACL</name>
<keyword evidence="2" id="KW-1185">Reference proteome</keyword>